<dbReference type="SUPFAM" id="SSF55961">
    <property type="entry name" value="Bet v1-like"/>
    <property type="match status" value="1"/>
</dbReference>
<feature type="compositionally biased region" description="Low complexity" evidence="1">
    <location>
        <begin position="381"/>
        <end position="418"/>
    </location>
</feature>
<dbReference type="CDD" id="cd07818">
    <property type="entry name" value="SRPBCC_1"/>
    <property type="match status" value="1"/>
</dbReference>
<dbReference type="Pfam" id="PF06445">
    <property type="entry name" value="GyrI-like"/>
    <property type="match status" value="1"/>
</dbReference>
<comment type="caution">
    <text evidence="3">The sequence shown here is derived from an EMBL/GenBank/DDBJ whole genome shotgun (WGS) entry which is preliminary data.</text>
</comment>
<feature type="region of interest" description="Disordered" evidence="1">
    <location>
        <begin position="371"/>
        <end position="418"/>
    </location>
</feature>
<evidence type="ECO:0000313" key="4">
    <source>
        <dbReference type="Proteomes" id="UP001596287"/>
    </source>
</evidence>
<evidence type="ECO:0000256" key="1">
    <source>
        <dbReference type="SAM" id="MobiDB-lite"/>
    </source>
</evidence>
<gene>
    <name evidence="3" type="ORF">ACFPVY_00370</name>
</gene>
<protein>
    <submittedName>
        <fullName evidence="3">GyrI-like domain-containing protein</fullName>
    </submittedName>
</protein>
<dbReference type="Gene3D" id="3.20.80.10">
    <property type="entry name" value="Regulatory factor, effector binding domain"/>
    <property type="match status" value="1"/>
</dbReference>
<keyword evidence="4" id="KW-1185">Reference proteome</keyword>
<evidence type="ECO:0000259" key="2">
    <source>
        <dbReference type="Pfam" id="PF06445"/>
    </source>
</evidence>
<dbReference type="Gene3D" id="3.30.530.20">
    <property type="match status" value="1"/>
</dbReference>
<dbReference type="InterPro" id="IPR029442">
    <property type="entry name" value="GyrI-like"/>
</dbReference>
<accession>A0ABW1PI15</accession>
<name>A0ABW1PI15_9FLAO</name>
<dbReference type="RefSeq" id="WP_379789691.1">
    <property type="nucleotide sequence ID" value="NZ_JBHSQB010000003.1"/>
</dbReference>
<dbReference type="InterPro" id="IPR011256">
    <property type="entry name" value="Reg_factor_effector_dom_sf"/>
</dbReference>
<dbReference type="InterPro" id="IPR023393">
    <property type="entry name" value="START-like_dom_sf"/>
</dbReference>
<proteinExistence type="predicted"/>
<dbReference type="EMBL" id="JBHSQB010000003">
    <property type="protein sequence ID" value="MFC6095085.1"/>
    <property type="molecule type" value="Genomic_DNA"/>
</dbReference>
<dbReference type="Proteomes" id="UP001596287">
    <property type="component" value="Unassembled WGS sequence"/>
</dbReference>
<organism evidence="3 4">
    <name type="scientific">Flavobacterium qiangtangense</name>
    <dbReference type="NCBI Taxonomy" id="1442595"/>
    <lineage>
        <taxon>Bacteria</taxon>
        <taxon>Pseudomonadati</taxon>
        <taxon>Bacteroidota</taxon>
        <taxon>Flavobacteriia</taxon>
        <taxon>Flavobacteriales</taxon>
        <taxon>Flavobacteriaceae</taxon>
        <taxon>Flavobacterium</taxon>
    </lineage>
</organism>
<feature type="domain" description="GyrI-like small molecule binding" evidence="2">
    <location>
        <begin position="192"/>
        <end position="336"/>
    </location>
</feature>
<evidence type="ECO:0000313" key="3">
    <source>
        <dbReference type="EMBL" id="MFC6095085.1"/>
    </source>
</evidence>
<reference evidence="4" key="1">
    <citation type="journal article" date="2019" name="Int. J. Syst. Evol. Microbiol.">
        <title>The Global Catalogue of Microorganisms (GCM) 10K type strain sequencing project: providing services to taxonomists for standard genome sequencing and annotation.</title>
        <authorList>
            <consortium name="The Broad Institute Genomics Platform"/>
            <consortium name="The Broad Institute Genome Sequencing Center for Infectious Disease"/>
            <person name="Wu L."/>
            <person name="Ma J."/>
        </authorList>
    </citation>
    <scope>NUCLEOTIDE SEQUENCE [LARGE SCALE GENOMIC DNA]</scope>
    <source>
        <strain evidence="4">CCUG 49679</strain>
    </source>
</reference>
<sequence length="418" mass="45596">MRILKYILLLAILAIIGLTVYVATQPSEFEVERSRVIKAQKSVIFSYVNDYRNWEDFGSWKDDDSSMKFTYSDTTIGTGASYSWTGSAGEGKTTTIFEKENDSIAQKVLFSGNEGTAYLTFKDTVGGTKVTWHSKGKIGFMDKVYATFKGGAEKMIGQTYEKTLAKLDKVISYEINTYTIKVDGVVEKPGTIYFQHKVTCKISEVQKNVNLVLQSMVLFFKENGITMTGSPFVLYDSYDIANDKASFSVCLPMREEIYTADGSDYTSGKIETFQALKTTLKGDYSHSQEAWADARTYARKNNLAENTSGKRMEVYSVSANQVKNPSKWVTELYLPVGNSPIVVSEIGGVEGSTDVVSPASAVVKPAGTVAVKPTSVPPAKPVSSTTAKPTTSTTAKPTTSATPKPANTTAKPVAKPVE</sequence>
<dbReference type="SUPFAM" id="SSF55136">
    <property type="entry name" value="Probable bacterial effector-binding domain"/>
    <property type="match status" value="1"/>
</dbReference>